<evidence type="ECO:0000313" key="1">
    <source>
        <dbReference type="EMBL" id="QQO90371.1"/>
    </source>
</evidence>
<evidence type="ECO:0000313" key="2">
    <source>
        <dbReference type="Proteomes" id="UP000596123"/>
    </source>
</evidence>
<proteinExistence type="predicted"/>
<keyword evidence="2" id="KW-1185">Reference proteome</keyword>
<organism evidence="1 2">
    <name type="scientific">Erwinia phage pEa_SNUABM_5</name>
    <dbReference type="NCBI Taxonomy" id="2797313"/>
    <lineage>
        <taxon>Viruses</taxon>
        <taxon>Duplodnaviria</taxon>
        <taxon>Heunggongvirae</taxon>
        <taxon>Uroviricota</taxon>
        <taxon>Caudoviricetes</taxon>
        <taxon>Rivsvirus</taxon>
        <taxon>Rivsvirus SNUABM5</taxon>
    </lineage>
</organism>
<name>A0A7T8EPN1_9CAUD</name>
<dbReference type="EMBL" id="MW366843">
    <property type="protein sequence ID" value="QQO90371.1"/>
    <property type="molecule type" value="Genomic_DNA"/>
</dbReference>
<reference evidence="1 2" key="1">
    <citation type="submission" date="2020-12" db="EMBL/GenBank/DDBJ databases">
        <title>Complete genome sequence of Erwinia phage pEa_SNUABM_5.</title>
        <authorList>
            <person name="Kim S.G."/>
            <person name="Lee S.B."/>
            <person name="Kwon J."/>
            <person name="Park S.C."/>
        </authorList>
    </citation>
    <scope>NUCLEOTIDE SEQUENCE [LARGE SCALE GENOMIC DNA]</scope>
</reference>
<gene>
    <name evidence="1" type="ORF">pEaSNUABM5_00229</name>
</gene>
<dbReference type="Proteomes" id="UP000596123">
    <property type="component" value="Segment"/>
</dbReference>
<sequence>MISEYDIVGVINQFAMPVYVHQSQVARLTETRLFLEEPVKLKQDADVSEQDQLSEAIRLKLEKLGIKDRTYISFREPQEVQAGDNKLTFVYLGFLQQ</sequence>
<accession>A0A7T8EPN1</accession>
<protein>
    <submittedName>
        <fullName evidence="1">Uncharacterized protein</fullName>
    </submittedName>
</protein>